<keyword evidence="1" id="KW-0378">Hydrolase</keyword>
<reference evidence="4" key="1">
    <citation type="submission" date="2023-07" db="EMBL/GenBank/DDBJ databases">
        <title>The carbon used by Thiothrix.</title>
        <authorList>
            <person name="Chen L."/>
        </authorList>
    </citation>
    <scope>NUCLEOTIDE SEQUENCE [LARGE SCALE GENOMIC DNA]</scope>
</reference>
<dbReference type="RefSeq" id="WP_324693319.1">
    <property type="nucleotide sequence ID" value="NZ_JAYMYJ010000030.1"/>
</dbReference>
<feature type="domain" description="Sialate O-acetylesterase" evidence="2">
    <location>
        <begin position="97"/>
        <end position="190"/>
    </location>
</feature>
<dbReference type="Proteomes" id="UP001308005">
    <property type="component" value="Unassembled WGS sequence"/>
</dbReference>
<evidence type="ECO:0000256" key="1">
    <source>
        <dbReference type="ARBA" id="ARBA00022801"/>
    </source>
</evidence>
<name>A0ABU6CTD7_9GAMM</name>
<proteinExistence type="predicted"/>
<dbReference type="EMBL" id="JAYMYJ010000030">
    <property type="protein sequence ID" value="MEB4590086.1"/>
    <property type="molecule type" value="Genomic_DNA"/>
</dbReference>
<accession>A0ABU6CTD7</accession>
<dbReference type="Pfam" id="PF03629">
    <property type="entry name" value="SASA"/>
    <property type="match status" value="1"/>
</dbReference>
<evidence type="ECO:0000313" key="3">
    <source>
        <dbReference type="EMBL" id="MEB4590086.1"/>
    </source>
</evidence>
<dbReference type="InterPro" id="IPR005181">
    <property type="entry name" value="SASA"/>
</dbReference>
<dbReference type="InterPro" id="IPR036514">
    <property type="entry name" value="SGNH_hydro_sf"/>
</dbReference>
<protein>
    <submittedName>
        <fullName evidence="3">Sialate O-acetylesterase</fullName>
    </submittedName>
</protein>
<evidence type="ECO:0000313" key="4">
    <source>
        <dbReference type="Proteomes" id="UP001308005"/>
    </source>
</evidence>
<evidence type="ECO:0000259" key="2">
    <source>
        <dbReference type="Pfam" id="PF03629"/>
    </source>
</evidence>
<gene>
    <name evidence="3" type="ORF">VSS37_03755</name>
</gene>
<comment type="caution">
    <text evidence="3">The sequence shown here is derived from an EMBL/GenBank/DDBJ whole genome shotgun (WGS) entry which is preliminary data.</text>
</comment>
<dbReference type="Gene3D" id="3.40.50.1110">
    <property type="entry name" value="SGNH hydrolase"/>
    <property type="match status" value="1"/>
</dbReference>
<organism evidence="3 4">
    <name type="scientific">Candidatus Thiothrix phosphatis</name>
    <dbReference type="NCBI Taxonomy" id="3112415"/>
    <lineage>
        <taxon>Bacteria</taxon>
        <taxon>Pseudomonadati</taxon>
        <taxon>Pseudomonadota</taxon>
        <taxon>Gammaproteobacteria</taxon>
        <taxon>Thiotrichales</taxon>
        <taxon>Thiotrichaceae</taxon>
        <taxon>Thiothrix</taxon>
    </lineage>
</organism>
<dbReference type="SUPFAM" id="SSF52266">
    <property type="entry name" value="SGNH hydrolase"/>
    <property type="match status" value="1"/>
</dbReference>
<dbReference type="PROSITE" id="PS51257">
    <property type="entry name" value="PROKAR_LIPOPROTEIN"/>
    <property type="match status" value="1"/>
</dbReference>
<keyword evidence="4" id="KW-1185">Reference proteome</keyword>
<sequence length="266" mass="29000">MRFPLPLFAVLVAGCFQQPAGKVIYASAPAVKPDDWRVLVIGQSNAGSHAERRTQTVTGRVYAEYLGYTQPYADPIRGTTTWEWGEGSIWGLVGDALVMAGKAGTVTFTNISRGGSTVECWSRADWTAATKYWGEEQPCYDLIPEAFAGGRQYTHIVWMQGESDAGSGEADYKGKLLNVIRDVRQYSNAPFYVGVTSLCGDDFGQGDGVRAAQVGIVGEYPELNLRRGADTDLAAPLADRMFHADRCHLSWSGQQKAAQAWFGVLQ</sequence>